<dbReference type="SUPFAM" id="SSF55797">
    <property type="entry name" value="PR-1-like"/>
    <property type="match status" value="1"/>
</dbReference>
<dbReference type="InterPro" id="IPR014044">
    <property type="entry name" value="CAP_dom"/>
</dbReference>
<evidence type="ECO:0000256" key="2">
    <source>
        <dbReference type="SAM" id="SignalP"/>
    </source>
</evidence>
<evidence type="ECO:0000259" key="3">
    <source>
        <dbReference type="Pfam" id="PF00188"/>
    </source>
</evidence>
<dbReference type="PANTHER" id="PTHR31157:SF1">
    <property type="entry name" value="SCP DOMAIN-CONTAINING PROTEIN"/>
    <property type="match status" value="1"/>
</dbReference>
<feature type="region of interest" description="Disordered" evidence="1">
    <location>
        <begin position="173"/>
        <end position="192"/>
    </location>
</feature>
<evidence type="ECO:0000313" key="4">
    <source>
        <dbReference type="EMBL" id="KAJ2670131.1"/>
    </source>
</evidence>
<comment type="caution">
    <text evidence="4">The sequence shown here is derived from an EMBL/GenBank/DDBJ whole genome shotgun (WGS) entry which is preliminary data.</text>
</comment>
<sequence>MKFATAASILALAAAVSADTAAHTVGQDLCCAANANRAQKGLPALKWLPALDQIAAAHNNYQVKAGVLDHFENTGSSTYSLANRLTTVNFEFSTAGENIANGFNSVASVETAWMNSEGHRDNILSTSFTVCGGAVSATGGYYTVDFASPMDAADNNSYYTLQCKNGLSVGATNGQAAAKPPAASPSAVPSPVVHGALSPAPAAPSSAAAVASSVHHSPVAHAAAETTAAQPNSGSSGSSSGSSGSNSGSSGSNKPIRMPKGSIAAGKCKACTRCSNGSPFRR</sequence>
<organism evidence="4 5">
    <name type="scientific">Coemansia spiralis</name>
    <dbReference type="NCBI Taxonomy" id="417178"/>
    <lineage>
        <taxon>Eukaryota</taxon>
        <taxon>Fungi</taxon>
        <taxon>Fungi incertae sedis</taxon>
        <taxon>Zoopagomycota</taxon>
        <taxon>Kickxellomycotina</taxon>
        <taxon>Kickxellomycetes</taxon>
        <taxon>Kickxellales</taxon>
        <taxon>Kickxellaceae</taxon>
        <taxon>Coemansia</taxon>
    </lineage>
</organism>
<reference evidence="4" key="1">
    <citation type="submission" date="2022-07" db="EMBL/GenBank/DDBJ databases">
        <title>Phylogenomic reconstructions and comparative analyses of Kickxellomycotina fungi.</title>
        <authorList>
            <person name="Reynolds N.K."/>
            <person name="Stajich J.E."/>
            <person name="Barry K."/>
            <person name="Grigoriev I.V."/>
            <person name="Crous P."/>
            <person name="Smith M.E."/>
        </authorList>
    </citation>
    <scope>NUCLEOTIDE SEQUENCE</scope>
    <source>
        <strain evidence="4">NRRL 3115</strain>
    </source>
</reference>
<dbReference type="Pfam" id="PF00188">
    <property type="entry name" value="CAP"/>
    <property type="match status" value="1"/>
</dbReference>
<feature type="signal peptide" evidence="2">
    <location>
        <begin position="1"/>
        <end position="18"/>
    </location>
</feature>
<feature type="compositionally biased region" description="Low complexity" evidence="1">
    <location>
        <begin position="213"/>
        <end position="253"/>
    </location>
</feature>
<feature type="domain" description="SCP" evidence="3">
    <location>
        <begin position="34"/>
        <end position="141"/>
    </location>
</feature>
<gene>
    <name evidence="4" type="ORF">GGI25_005942</name>
</gene>
<keyword evidence="2" id="KW-0732">Signal</keyword>
<dbReference type="CDD" id="cd05379">
    <property type="entry name" value="CAP_bacterial"/>
    <property type="match status" value="1"/>
</dbReference>
<dbReference type="AlphaFoldDB" id="A0A9W8G1C6"/>
<dbReference type="InterPro" id="IPR035940">
    <property type="entry name" value="CAP_sf"/>
</dbReference>
<dbReference type="OrthoDB" id="568194at2759"/>
<feature type="chain" id="PRO_5040916282" description="SCP domain-containing protein" evidence="2">
    <location>
        <begin position="19"/>
        <end position="282"/>
    </location>
</feature>
<dbReference type="Gene3D" id="3.40.33.10">
    <property type="entry name" value="CAP"/>
    <property type="match status" value="1"/>
</dbReference>
<feature type="compositionally biased region" description="Low complexity" evidence="1">
    <location>
        <begin position="176"/>
        <end position="192"/>
    </location>
</feature>
<evidence type="ECO:0000256" key="1">
    <source>
        <dbReference type="SAM" id="MobiDB-lite"/>
    </source>
</evidence>
<dbReference type="EMBL" id="JANBTW010000132">
    <property type="protein sequence ID" value="KAJ2670131.1"/>
    <property type="molecule type" value="Genomic_DNA"/>
</dbReference>
<protein>
    <recommendedName>
        <fullName evidence="3">SCP domain-containing protein</fullName>
    </recommendedName>
</protein>
<feature type="region of interest" description="Disordered" evidence="1">
    <location>
        <begin position="213"/>
        <end position="262"/>
    </location>
</feature>
<accession>A0A9W8G1C6</accession>
<dbReference type="Proteomes" id="UP001151518">
    <property type="component" value="Unassembled WGS sequence"/>
</dbReference>
<proteinExistence type="predicted"/>
<name>A0A9W8G1C6_9FUNG</name>
<evidence type="ECO:0000313" key="5">
    <source>
        <dbReference type="Proteomes" id="UP001151518"/>
    </source>
</evidence>
<dbReference type="PANTHER" id="PTHR31157">
    <property type="entry name" value="SCP DOMAIN-CONTAINING PROTEIN"/>
    <property type="match status" value="1"/>
</dbReference>